<evidence type="ECO:0000313" key="3">
    <source>
        <dbReference type="EMBL" id="KNE94629.1"/>
    </source>
</evidence>
<dbReference type="PROSITE" id="PS50196">
    <property type="entry name" value="RANBD1"/>
    <property type="match status" value="1"/>
</dbReference>
<evidence type="ECO:0000256" key="1">
    <source>
        <dbReference type="SAM" id="MobiDB-lite"/>
    </source>
</evidence>
<dbReference type="Proteomes" id="UP000054564">
    <property type="component" value="Unassembled WGS sequence"/>
</dbReference>
<dbReference type="EMBL" id="AJIL01000112">
    <property type="protein sequence ID" value="KNE94629.1"/>
    <property type="molecule type" value="Genomic_DNA"/>
</dbReference>
<organism evidence="3 4">
    <name type="scientific">Puccinia striiformis f. sp. tritici PST-78</name>
    <dbReference type="NCBI Taxonomy" id="1165861"/>
    <lineage>
        <taxon>Eukaryota</taxon>
        <taxon>Fungi</taxon>
        <taxon>Dikarya</taxon>
        <taxon>Basidiomycota</taxon>
        <taxon>Pucciniomycotina</taxon>
        <taxon>Pucciniomycetes</taxon>
        <taxon>Pucciniales</taxon>
        <taxon>Pucciniaceae</taxon>
        <taxon>Puccinia</taxon>
    </lineage>
</organism>
<evidence type="ECO:0000313" key="4">
    <source>
        <dbReference type="Proteomes" id="UP000054564"/>
    </source>
</evidence>
<name>A0A0L0V6L6_9BASI</name>
<comment type="caution">
    <text evidence="3">The sequence shown here is derived from an EMBL/GenBank/DDBJ whole genome shotgun (WGS) entry which is preliminary data.</text>
</comment>
<dbReference type="Pfam" id="PF00638">
    <property type="entry name" value="Ran_BP1"/>
    <property type="match status" value="1"/>
</dbReference>
<dbReference type="InterPro" id="IPR011993">
    <property type="entry name" value="PH-like_dom_sf"/>
</dbReference>
<accession>A0A0L0V6L6</accession>
<feature type="region of interest" description="Disordered" evidence="1">
    <location>
        <begin position="124"/>
        <end position="149"/>
    </location>
</feature>
<gene>
    <name evidence="3" type="ORF">PSTG_11992</name>
</gene>
<feature type="domain" description="RanBD1" evidence="2">
    <location>
        <begin position="1"/>
        <end position="122"/>
    </location>
</feature>
<keyword evidence="4" id="KW-1185">Reference proteome</keyword>
<dbReference type="STRING" id="1165861.A0A0L0V6L6"/>
<dbReference type="OrthoDB" id="185618at2759"/>
<dbReference type="SUPFAM" id="SSF50729">
    <property type="entry name" value="PH domain-like"/>
    <property type="match status" value="1"/>
</dbReference>
<reference evidence="4" key="1">
    <citation type="submission" date="2014-03" db="EMBL/GenBank/DDBJ databases">
        <title>The Genome Sequence of Puccinia striiformis f. sp. tritici PST-78.</title>
        <authorList>
            <consortium name="The Broad Institute Genome Sequencing Platform"/>
            <person name="Cuomo C."/>
            <person name="Hulbert S."/>
            <person name="Chen X."/>
            <person name="Walker B."/>
            <person name="Young S.K."/>
            <person name="Zeng Q."/>
            <person name="Gargeya S."/>
            <person name="Fitzgerald M."/>
            <person name="Haas B."/>
            <person name="Abouelleil A."/>
            <person name="Alvarado L."/>
            <person name="Arachchi H.M."/>
            <person name="Berlin A.M."/>
            <person name="Chapman S.B."/>
            <person name="Goldberg J."/>
            <person name="Griggs A."/>
            <person name="Gujja S."/>
            <person name="Hansen M."/>
            <person name="Howarth C."/>
            <person name="Imamovic A."/>
            <person name="Larimer J."/>
            <person name="McCowan C."/>
            <person name="Montmayeur A."/>
            <person name="Murphy C."/>
            <person name="Neiman D."/>
            <person name="Pearson M."/>
            <person name="Priest M."/>
            <person name="Roberts A."/>
            <person name="Saif S."/>
            <person name="Shea T."/>
            <person name="Sisk P."/>
            <person name="Sykes S."/>
            <person name="Wortman J."/>
            <person name="Nusbaum C."/>
            <person name="Birren B."/>
        </authorList>
    </citation>
    <scope>NUCLEOTIDE SEQUENCE [LARGE SCALE GENOMIC DNA]</scope>
    <source>
        <strain evidence="4">race PST-78</strain>
    </source>
</reference>
<sequence length="149" mass="16603">MFTLGEDQLWRERGTGGLRLLQSKDEPIMRADAVLQVLLNVLIFNGFSDRPTQDMFLTFGSTVVLDLTSTSSTVTGGEEEAVGTGEGGSKTQFQQYLCRFGKPEARQEMMDSIKECLKNIHRFHNKSGPENHHHQDDDPESALDASDLV</sequence>
<dbReference type="AlphaFoldDB" id="A0A0L0V6L6"/>
<dbReference type="InterPro" id="IPR000156">
    <property type="entry name" value="Ran_bind_dom"/>
</dbReference>
<feature type="compositionally biased region" description="Basic and acidic residues" evidence="1">
    <location>
        <begin position="127"/>
        <end position="136"/>
    </location>
</feature>
<dbReference type="Gene3D" id="2.30.29.30">
    <property type="entry name" value="Pleckstrin-homology domain (PH domain)/Phosphotyrosine-binding domain (PTB)"/>
    <property type="match status" value="1"/>
</dbReference>
<proteinExistence type="predicted"/>
<evidence type="ECO:0000259" key="2">
    <source>
        <dbReference type="PROSITE" id="PS50196"/>
    </source>
</evidence>
<protein>
    <recommendedName>
        <fullName evidence="2">RanBD1 domain-containing protein</fullName>
    </recommendedName>
</protein>